<organism evidence="2 3">
    <name type="scientific">Cryptosporangium japonicum</name>
    <dbReference type="NCBI Taxonomy" id="80872"/>
    <lineage>
        <taxon>Bacteria</taxon>
        <taxon>Bacillati</taxon>
        <taxon>Actinomycetota</taxon>
        <taxon>Actinomycetes</taxon>
        <taxon>Cryptosporangiales</taxon>
        <taxon>Cryptosporangiaceae</taxon>
        <taxon>Cryptosporangium</taxon>
    </lineage>
</organism>
<keyword evidence="1" id="KW-0732">Signal</keyword>
<reference evidence="2 3" key="1">
    <citation type="journal article" date="2019" name="Int. J. Syst. Evol. Microbiol.">
        <title>The Global Catalogue of Microorganisms (GCM) 10K type strain sequencing project: providing services to taxonomists for standard genome sequencing and annotation.</title>
        <authorList>
            <consortium name="The Broad Institute Genomics Platform"/>
            <consortium name="The Broad Institute Genome Sequencing Center for Infectious Disease"/>
            <person name="Wu L."/>
            <person name="Ma J."/>
        </authorList>
    </citation>
    <scope>NUCLEOTIDE SEQUENCE [LARGE SCALE GENOMIC DNA]</scope>
    <source>
        <strain evidence="2 3">JCM 10425</strain>
    </source>
</reference>
<accession>A0ABN0V737</accession>
<evidence type="ECO:0000256" key="1">
    <source>
        <dbReference type="SAM" id="SignalP"/>
    </source>
</evidence>
<dbReference type="EMBL" id="BAAAGX010000037">
    <property type="protein sequence ID" value="GAA0278425.1"/>
    <property type="molecule type" value="Genomic_DNA"/>
</dbReference>
<evidence type="ECO:0000313" key="3">
    <source>
        <dbReference type="Proteomes" id="UP001500967"/>
    </source>
</evidence>
<name>A0ABN0V737_9ACTN</name>
<protein>
    <recommendedName>
        <fullName evidence="4">IPT/TIG domain-containing protein</fullName>
    </recommendedName>
</protein>
<gene>
    <name evidence="2" type="ORF">GCM10009539_77830</name>
</gene>
<dbReference type="Proteomes" id="UP001500967">
    <property type="component" value="Unassembled WGS sequence"/>
</dbReference>
<dbReference type="RefSeq" id="WP_344653968.1">
    <property type="nucleotide sequence ID" value="NZ_BAAAGX010000037.1"/>
</dbReference>
<evidence type="ECO:0008006" key="4">
    <source>
        <dbReference type="Google" id="ProtNLM"/>
    </source>
</evidence>
<keyword evidence="3" id="KW-1185">Reference proteome</keyword>
<comment type="caution">
    <text evidence="2">The sequence shown here is derived from an EMBL/GenBank/DDBJ whole genome shotgun (WGS) entry which is preliminary data.</text>
</comment>
<feature type="signal peptide" evidence="1">
    <location>
        <begin position="1"/>
        <end position="37"/>
    </location>
</feature>
<evidence type="ECO:0000313" key="2">
    <source>
        <dbReference type="EMBL" id="GAA0278425.1"/>
    </source>
</evidence>
<feature type="chain" id="PRO_5046609297" description="IPT/TIG domain-containing protein" evidence="1">
    <location>
        <begin position="38"/>
        <end position="382"/>
    </location>
</feature>
<sequence>MSFAHSRRLRRVVAPALAAAAASVVVSAILPPAAAQAAAITGTITVSSPTNAKVAALTNKQVVNLTVAGAAVPALSEDSVASVGLGGSPCDALTTYVVTSATTISIKTPATCPAGTGDIVITFANGDTLTKTGGITFVTPPAIEAVANRPLINDNSALLATANQSRRFGTSGGQTVRVKADPAFAFDPRSTSGLAVTLNGKAGTNVKVYADATSSTPITTVAGAISALNGNSLTFTTGLGMTAGDPVLTITQDGVSKTFQVAATGGAVVAAPIVTGLSVEAGRANQTNLATVISGTNLPKVLADANDSSKWLIRFCSATATATAANTTGTSLTVTVPNNLAGDAAGLGASTYSGTCSVTVTDVAASQTSAITAGSHYAVLAE</sequence>
<proteinExistence type="predicted"/>